<gene>
    <name evidence="2" type="ORF">ADA01nite_34050</name>
</gene>
<organism evidence="2 3">
    <name type="scientific">Aneurinibacillus danicus</name>
    <dbReference type="NCBI Taxonomy" id="267746"/>
    <lineage>
        <taxon>Bacteria</taxon>
        <taxon>Bacillati</taxon>
        <taxon>Bacillota</taxon>
        <taxon>Bacilli</taxon>
        <taxon>Bacillales</taxon>
        <taxon>Paenibacillaceae</taxon>
        <taxon>Aneurinibacillus group</taxon>
        <taxon>Aneurinibacillus</taxon>
    </lineage>
</organism>
<keyword evidence="3" id="KW-1185">Reference proteome</keyword>
<dbReference type="InterPro" id="IPR010982">
    <property type="entry name" value="Lambda_DNA-bd_dom_sf"/>
</dbReference>
<dbReference type="GO" id="GO:0003677">
    <property type="term" value="F:DNA binding"/>
    <property type="evidence" value="ECO:0007669"/>
    <property type="project" value="InterPro"/>
</dbReference>
<name>A0A511VAJ9_9BACL</name>
<comment type="caution">
    <text evidence="2">The sequence shown here is derived from an EMBL/GenBank/DDBJ whole genome shotgun (WGS) entry which is preliminary data.</text>
</comment>
<proteinExistence type="predicted"/>
<accession>A0A511VAJ9</accession>
<dbReference type="RefSeq" id="WP_307724498.1">
    <property type="nucleotide sequence ID" value="NZ_BJXX01000159.1"/>
</dbReference>
<dbReference type="Gene3D" id="1.10.260.40">
    <property type="entry name" value="lambda repressor-like DNA-binding domains"/>
    <property type="match status" value="1"/>
</dbReference>
<evidence type="ECO:0000313" key="3">
    <source>
        <dbReference type="Proteomes" id="UP000321157"/>
    </source>
</evidence>
<dbReference type="Proteomes" id="UP000321157">
    <property type="component" value="Unassembled WGS sequence"/>
</dbReference>
<reference evidence="2 3" key="1">
    <citation type="submission" date="2019-07" db="EMBL/GenBank/DDBJ databases">
        <title>Whole genome shotgun sequence of Aneurinibacillus danicus NBRC 102444.</title>
        <authorList>
            <person name="Hosoyama A."/>
            <person name="Uohara A."/>
            <person name="Ohji S."/>
            <person name="Ichikawa N."/>
        </authorList>
    </citation>
    <scope>NUCLEOTIDE SEQUENCE [LARGE SCALE GENOMIC DNA]</scope>
    <source>
        <strain evidence="2 3">NBRC 102444</strain>
    </source>
</reference>
<dbReference type="InterPro" id="IPR001387">
    <property type="entry name" value="Cro/C1-type_HTH"/>
</dbReference>
<protein>
    <recommendedName>
        <fullName evidence="1">HTH cro/C1-type domain-containing protein</fullName>
    </recommendedName>
</protein>
<dbReference type="AlphaFoldDB" id="A0A511VAJ9"/>
<dbReference type="EMBL" id="BJXX01000159">
    <property type="protein sequence ID" value="GEN35945.1"/>
    <property type="molecule type" value="Genomic_DNA"/>
</dbReference>
<sequence length="86" mass="9792">MIRFKLSELLEENGITRNALAREAKVRPNSVYEMCDNQTKRVDLQTLDKLLTTLGELSGKEIVLTDVLEYIPGVEEKKQGEDNPDK</sequence>
<feature type="domain" description="HTH cro/C1-type" evidence="1">
    <location>
        <begin position="5"/>
        <end position="55"/>
    </location>
</feature>
<evidence type="ECO:0000259" key="1">
    <source>
        <dbReference type="Pfam" id="PF13443"/>
    </source>
</evidence>
<dbReference type="SUPFAM" id="SSF47413">
    <property type="entry name" value="lambda repressor-like DNA-binding domains"/>
    <property type="match status" value="1"/>
</dbReference>
<dbReference type="Pfam" id="PF13443">
    <property type="entry name" value="HTH_26"/>
    <property type="match status" value="1"/>
</dbReference>
<evidence type="ECO:0000313" key="2">
    <source>
        <dbReference type="EMBL" id="GEN35945.1"/>
    </source>
</evidence>